<reference evidence="2 3" key="1">
    <citation type="submission" date="2018-07" db="EMBL/GenBank/DDBJ databases">
        <title>Rhodosalinus sp. strain E84T genomic sequence and assembly.</title>
        <authorList>
            <person name="Liu Z.-W."/>
            <person name="Lu D.-C."/>
        </authorList>
    </citation>
    <scope>NUCLEOTIDE SEQUENCE [LARGE SCALE GENOMIC DNA]</scope>
    <source>
        <strain evidence="2 3">E84</strain>
    </source>
</reference>
<evidence type="ECO:0000313" key="3">
    <source>
        <dbReference type="Proteomes" id="UP000253370"/>
    </source>
</evidence>
<accession>A0A365U3K8</accession>
<dbReference type="InterPro" id="IPR021647">
    <property type="entry name" value="CusF_Ec"/>
</dbReference>
<dbReference type="EMBL" id="QNTQ01000040">
    <property type="protein sequence ID" value="RBI82526.1"/>
    <property type="molecule type" value="Genomic_DNA"/>
</dbReference>
<comment type="caution">
    <text evidence="2">The sequence shown here is derived from an EMBL/GenBank/DDBJ whole genome shotgun (WGS) entry which is preliminary data.</text>
</comment>
<protein>
    <submittedName>
        <fullName evidence="2">Cation transporter</fullName>
    </submittedName>
</protein>
<evidence type="ECO:0000256" key="1">
    <source>
        <dbReference type="SAM" id="SignalP"/>
    </source>
</evidence>
<dbReference type="OrthoDB" id="5771277at2"/>
<dbReference type="AlphaFoldDB" id="A0A365U3K8"/>
<gene>
    <name evidence="2" type="ORF">DRV85_18730</name>
</gene>
<dbReference type="Gene3D" id="2.40.50.320">
    <property type="entry name" value="Copper binding periplasmic protein CusF"/>
    <property type="match status" value="1"/>
</dbReference>
<evidence type="ECO:0000313" key="2">
    <source>
        <dbReference type="EMBL" id="RBI82526.1"/>
    </source>
</evidence>
<organism evidence="2 3">
    <name type="scientific">Rhodosalinus halophilus</name>
    <dbReference type="NCBI Taxonomy" id="2259333"/>
    <lineage>
        <taxon>Bacteria</taxon>
        <taxon>Pseudomonadati</taxon>
        <taxon>Pseudomonadota</taxon>
        <taxon>Alphaproteobacteria</taxon>
        <taxon>Rhodobacterales</taxon>
        <taxon>Paracoccaceae</taxon>
        <taxon>Rhodosalinus</taxon>
    </lineage>
</organism>
<feature type="signal peptide" evidence="1">
    <location>
        <begin position="1"/>
        <end position="22"/>
    </location>
</feature>
<keyword evidence="1" id="KW-0732">Signal</keyword>
<dbReference type="RefSeq" id="WP_113290992.1">
    <property type="nucleotide sequence ID" value="NZ_QNTQ01000040.1"/>
</dbReference>
<feature type="chain" id="PRO_5016817163" evidence="1">
    <location>
        <begin position="23"/>
        <end position="115"/>
    </location>
</feature>
<keyword evidence="3" id="KW-1185">Reference proteome</keyword>
<dbReference type="InterPro" id="IPR042230">
    <property type="entry name" value="CusF_sf"/>
</dbReference>
<dbReference type="Pfam" id="PF11604">
    <property type="entry name" value="CusF_Ec"/>
    <property type="match status" value="1"/>
</dbReference>
<dbReference type="Proteomes" id="UP000253370">
    <property type="component" value="Unassembled WGS sequence"/>
</dbReference>
<proteinExistence type="predicted"/>
<sequence>MKTLTLTATLGLLTLTCAPALAQMDHGMDHSTMAMSDEAVEDAVHASAVVNSIGEGMANVTHDPIPEIGWPAMTMDLPLLENAEMMGDISAGDQVTIMLVKGADGMYAIGAMMPN</sequence>
<name>A0A365U3K8_9RHOB</name>